<organism evidence="2 3">
    <name type="scientific">Pseudomicrostroma glucosiphilum</name>
    <dbReference type="NCBI Taxonomy" id="1684307"/>
    <lineage>
        <taxon>Eukaryota</taxon>
        <taxon>Fungi</taxon>
        <taxon>Dikarya</taxon>
        <taxon>Basidiomycota</taxon>
        <taxon>Ustilaginomycotina</taxon>
        <taxon>Exobasidiomycetes</taxon>
        <taxon>Microstromatales</taxon>
        <taxon>Microstromatales incertae sedis</taxon>
        <taxon>Pseudomicrostroma</taxon>
    </lineage>
</organism>
<name>A0A316U8H7_9BASI</name>
<keyword evidence="3" id="KW-1185">Reference proteome</keyword>
<feature type="compositionally biased region" description="Basic and acidic residues" evidence="1">
    <location>
        <begin position="357"/>
        <end position="367"/>
    </location>
</feature>
<dbReference type="EMBL" id="KZ819327">
    <property type="protein sequence ID" value="PWN20771.1"/>
    <property type="molecule type" value="Genomic_DNA"/>
</dbReference>
<feature type="region of interest" description="Disordered" evidence="1">
    <location>
        <begin position="332"/>
        <end position="400"/>
    </location>
</feature>
<dbReference type="RefSeq" id="XP_025347931.1">
    <property type="nucleotide sequence ID" value="XM_025494959.1"/>
</dbReference>
<evidence type="ECO:0000313" key="3">
    <source>
        <dbReference type="Proteomes" id="UP000245942"/>
    </source>
</evidence>
<feature type="compositionally biased region" description="Basic residues" evidence="1">
    <location>
        <begin position="291"/>
        <end position="300"/>
    </location>
</feature>
<feature type="compositionally biased region" description="Polar residues" evidence="1">
    <location>
        <begin position="84"/>
        <end position="97"/>
    </location>
</feature>
<feature type="compositionally biased region" description="Polar residues" evidence="1">
    <location>
        <begin position="371"/>
        <end position="382"/>
    </location>
</feature>
<feature type="compositionally biased region" description="Basic and acidic residues" evidence="1">
    <location>
        <begin position="245"/>
        <end position="258"/>
    </location>
</feature>
<dbReference type="GeneID" id="37016693"/>
<reference evidence="2 3" key="1">
    <citation type="journal article" date="2018" name="Mol. Biol. Evol.">
        <title>Broad Genomic Sampling Reveals a Smut Pathogenic Ancestry of the Fungal Clade Ustilaginomycotina.</title>
        <authorList>
            <person name="Kijpornyongpan T."/>
            <person name="Mondo S.J."/>
            <person name="Barry K."/>
            <person name="Sandor L."/>
            <person name="Lee J."/>
            <person name="Lipzen A."/>
            <person name="Pangilinan J."/>
            <person name="LaButti K."/>
            <person name="Hainaut M."/>
            <person name="Henrissat B."/>
            <person name="Grigoriev I.V."/>
            <person name="Spatafora J.W."/>
            <person name="Aime M.C."/>
        </authorList>
    </citation>
    <scope>NUCLEOTIDE SEQUENCE [LARGE SCALE GENOMIC DNA]</scope>
    <source>
        <strain evidence="2 3">MCA 4718</strain>
    </source>
</reference>
<dbReference type="AlphaFoldDB" id="A0A316U8H7"/>
<evidence type="ECO:0000256" key="1">
    <source>
        <dbReference type="SAM" id="MobiDB-lite"/>
    </source>
</evidence>
<accession>A0A316U8H7</accession>
<dbReference type="Proteomes" id="UP000245942">
    <property type="component" value="Unassembled WGS sequence"/>
</dbReference>
<feature type="compositionally biased region" description="Low complexity" evidence="1">
    <location>
        <begin position="56"/>
        <end position="73"/>
    </location>
</feature>
<gene>
    <name evidence="2" type="ORF">BCV69DRAFT_312715</name>
</gene>
<feature type="region of interest" description="Disordered" evidence="1">
    <location>
        <begin position="51"/>
        <end position="120"/>
    </location>
</feature>
<feature type="region of interest" description="Disordered" evidence="1">
    <location>
        <begin position="208"/>
        <end position="305"/>
    </location>
</feature>
<sequence>MLSTAIVLLFRYFERHHLSATSPHLTMSHESSVQRLLERVDALMDEDGADDLFFTPPRHSPSSQSSQRKPSQSIYLPPKGCSPTALSSSLSQPQTPVRRQGRGARSHGTASTTRPSYPTKWTKGHEEALIIFAASLPLLYRHHLYKMPFFEPWSGYGWSHLSTYLRKAMRNILRTQGCSFELPNLSKSSTGNGTLPDEIVRGMEDAILRGSGSGNATSHAISRSLRLPITPRRRRNVSTATRSPSSKEQRPNTRRYQEGESSPFIKSDEEEFPDLDSTASSAGFNTPPPRRANRPRRSSAGKRLSTSLSLLKGFTFSDDEEEDSLCLGSKKRRRHRYTSTDSAQDELWQPKTPTIDRSSKRKAEACRRTPPCSQTVTASPSRPSARPLIKTSSSPSACAPAREQSAAMQKLVGADTMCIDLTMSDDD</sequence>
<protein>
    <submittedName>
        <fullName evidence="2">Uncharacterized protein</fullName>
    </submittedName>
</protein>
<proteinExistence type="predicted"/>
<evidence type="ECO:0000313" key="2">
    <source>
        <dbReference type="EMBL" id="PWN20771.1"/>
    </source>
</evidence>